<evidence type="ECO:0000313" key="3">
    <source>
        <dbReference type="Proteomes" id="UP000002051"/>
    </source>
</evidence>
<dbReference type="EnsemblPlants" id="KEH31944">
    <property type="protein sequence ID" value="KEH31944"/>
    <property type="gene ID" value="MTR_4g108790"/>
</dbReference>
<dbReference type="Proteomes" id="UP000002051">
    <property type="component" value="Chromosome 4"/>
</dbReference>
<accession>A0A072UQ56</accession>
<organism evidence="1 3">
    <name type="scientific">Medicago truncatula</name>
    <name type="common">Barrel medic</name>
    <name type="synonym">Medicago tribuloides</name>
    <dbReference type="NCBI Taxonomy" id="3880"/>
    <lineage>
        <taxon>Eukaryota</taxon>
        <taxon>Viridiplantae</taxon>
        <taxon>Streptophyta</taxon>
        <taxon>Embryophyta</taxon>
        <taxon>Tracheophyta</taxon>
        <taxon>Spermatophyta</taxon>
        <taxon>Magnoliopsida</taxon>
        <taxon>eudicotyledons</taxon>
        <taxon>Gunneridae</taxon>
        <taxon>Pentapetalae</taxon>
        <taxon>rosids</taxon>
        <taxon>fabids</taxon>
        <taxon>Fabales</taxon>
        <taxon>Fabaceae</taxon>
        <taxon>Papilionoideae</taxon>
        <taxon>50 kb inversion clade</taxon>
        <taxon>NPAAA clade</taxon>
        <taxon>Hologalegina</taxon>
        <taxon>IRL clade</taxon>
        <taxon>Trifolieae</taxon>
        <taxon>Medicago</taxon>
    </lineage>
</organism>
<sequence>MGGDDDTIANRTRSKKRLRRHSQGIVNKLLPVLPEEIIVEIILQLLVRSLLQFTLWNPSINFESKTSPSFVCFNHNFSTYCGFGFDQVNDRYKVLVVVRNWNNLRESVTMVYTFGEIIIDEIMGLSPQILKAPILSLSGNAISESEIGNFIAKALYPFRIYKELI</sequence>
<reference evidence="1 3" key="1">
    <citation type="journal article" date="2011" name="Nature">
        <title>The Medicago genome provides insight into the evolution of rhizobial symbioses.</title>
        <authorList>
            <person name="Young N.D."/>
            <person name="Debelle F."/>
            <person name="Oldroyd G.E."/>
            <person name="Geurts R."/>
            <person name="Cannon S.B."/>
            <person name="Udvardi M.K."/>
            <person name="Benedito V.A."/>
            <person name="Mayer K.F."/>
            <person name="Gouzy J."/>
            <person name="Schoof H."/>
            <person name="Van de Peer Y."/>
            <person name="Proost S."/>
            <person name="Cook D.R."/>
            <person name="Meyers B.C."/>
            <person name="Spannagl M."/>
            <person name="Cheung F."/>
            <person name="De Mita S."/>
            <person name="Krishnakumar V."/>
            <person name="Gundlach H."/>
            <person name="Zhou S."/>
            <person name="Mudge J."/>
            <person name="Bharti A.K."/>
            <person name="Murray J.D."/>
            <person name="Naoumkina M.A."/>
            <person name="Rosen B."/>
            <person name="Silverstein K.A."/>
            <person name="Tang H."/>
            <person name="Rombauts S."/>
            <person name="Zhao P.X."/>
            <person name="Zhou P."/>
            <person name="Barbe V."/>
            <person name="Bardou P."/>
            <person name="Bechner M."/>
            <person name="Bellec A."/>
            <person name="Berger A."/>
            <person name="Berges H."/>
            <person name="Bidwell S."/>
            <person name="Bisseling T."/>
            <person name="Choisne N."/>
            <person name="Couloux A."/>
            <person name="Denny R."/>
            <person name="Deshpande S."/>
            <person name="Dai X."/>
            <person name="Doyle J.J."/>
            <person name="Dudez A.M."/>
            <person name="Farmer A.D."/>
            <person name="Fouteau S."/>
            <person name="Franken C."/>
            <person name="Gibelin C."/>
            <person name="Gish J."/>
            <person name="Goldstein S."/>
            <person name="Gonzalez A.J."/>
            <person name="Green P.J."/>
            <person name="Hallab A."/>
            <person name="Hartog M."/>
            <person name="Hua A."/>
            <person name="Humphray S.J."/>
            <person name="Jeong D.H."/>
            <person name="Jing Y."/>
            <person name="Jocker A."/>
            <person name="Kenton S.M."/>
            <person name="Kim D.J."/>
            <person name="Klee K."/>
            <person name="Lai H."/>
            <person name="Lang C."/>
            <person name="Lin S."/>
            <person name="Macmil S.L."/>
            <person name="Magdelenat G."/>
            <person name="Matthews L."/>
            <person name="McCorrison J."/>
            <person name="Monaghan E.L."/>
            <person name="Mun J.H."/>
            <person name="Najar F.Z."/>
            <person name="Nicholson C."/>
            <person name="Noirot C."/>
            <person name="O'Bleness M."/>
            <person name="Paule C.R."/>
            <person name="Poulain J."/>
            <person name="Prion F."/>
            <person name="Qin B."/>
            <person name="Qu C."/>
            <person name="Retzel E.F."/>
            <person name="Riddle C."/>
            <person name="Sallet E."/>
            <person name="Samain S."/>
            <person name="Samson N."/>
            <person name="Sanders I."/>
            <person name="Saurat O."/>
            <person name="Scarpelli C."/>
            <person name="Schiex T."/>
            <person name="Segurens B."/>
            <person name="Severin A.J."/>
            <person name="Sherrier D.J."/>
            <person name="Shi R."/>
            <person name="Sims S."/>
            <person name="Singer S.R."/>
            <person name="Sinharoy S."/>
            <person name="Sterck L."/>
            <person name="Viollet A."/>
            <person name="Wang B.B."/>
            <person name="Wang K."/>
            <person name="Wang M."/>
            <person name="Wang X."/>
            <person name="Warfsmann J."/>
            <person name="Weissenbach J."/>
            <person name="White D.D."/>
            <person name="White J.D."/>
            <person name="Wiley G.B."/>
            <person name="Wincker P."/>
            <person name="Xing Y."/>
            <person name="Yang L."/>
            <person name="Yao Z."/>
            <person name="Ying F."/>
            <person name="Zhai J."/>
            <person name="Zhou L."/>
            <person name="Zuber A."/>
            <person name="Denarie J."/>
            <person name="Dixon R.A."/>
            <person name="May G.D."/>
            <person name="Schwartz D.C."/>
            <person name="Rogers J."/>
            <person name="Quetier F."/>
            <person name="Town C.D."/>
            <person name="Roe B.A."/>
        </authorList>
    </citation>
    <scope>NUCLEOTIDE SEQUENCE [LARGE SCALE GENOMIC DNA]</scope>
    <source>
        <strain evidence="1">A17</strain>
        <strain evidence="2 3">cv. Jemalong A17</strain>
    </source>
</reference>
<dbReference type="HOGENOM" id="CLU_1613281_0_0_1"/>
<reference evidence="2" key="3">
    <citation type="submission" date="2015-04" db="UniProtKB">
        <authorList>
            <consortium name="EnsemblPlants"/>
        </authorList>
    </citation>
    <scope>IDENTIFICATION</scope>
    <source>
        <strain evidence="2">cv. Jemalong A17</strain>
    </source>
</reference>
<keyword evidence="3" id="KW-1185">Reference proteome</keyword>
<protein>
    <recommendedName>
        <fullName evidence="4">F-box domain-containing protein</fullName>
    </recommendedName>
</protein>
<evidence type="ECO:0000313" key="2">
    <source>
        <dbReference type="EnsemblPlants" id="KEH31944"/>
    </source>
</evidence>
<dbReference type="EMBL" id="CM001220">
    <property type="protein sequence ID" value="KEH31944.1"/>
    <property type="molecule type" value="Genomic_DNA"/>
</dbReference>
<reference evidence="1 3" key="2">
    <citation type="journal article" date="2014" name="BMC Genomics">
        <title>An improved genome release (version Mt4.0) for the model legume Medicago truncatula.</title>
        <authorList>
            <person name="Tang H."/>
            <person name="Krishnakumar V."/>
            <person name="Bidwell S."/>
            <person name="Rosen B."/>
            <person name="Chan A."/>
            <person name="Zhou S."/>
            <person name="Gentzbittel L."/>
            <person name="Childs K.L."/>
            <person name="Yandell M."/>
            <person name="Gundlach H."/>
            <person name="Mayer K.F."/>
            <person name="Schwartz D.C."/>
            <person name="Town C.D."/>
        </authorList>
    </citation>
    <scope>GENOME REANNOTATION</scope>
    <source>
        <strain evidence="1">A17</strain>
        <strain evidence="2 3">cv. Jemalong A17</strain>
    </source>
</reference>
<gene>
    <name evidence="1" type="ordered locus">MTR_4g108790</name>
</gene>
<evidence type="ECO:0008006" key="4">
    <source>
        <dbReference type="Google" id="ProtNLM"/>
    </source>
</evidence>
<dbReference type="AlphaFoldDB" id="A0A072UQ56"/>
<proteinExistence type="predicted"/>
<name>A0A072UQ56_MEDTR</name>
<evidence type="ECO:0000313" key="1">
    <source>
        <dbReference type="EMBL" id="KEH31944.1"/>
    </source>
</evidence>